<dbReference type="Proteomes" id="UP000008793">
    <property type="component" value="Chromosome"/>
</dbReference>
<accession>D8MT55</accession>
<reference evidence="1 2" key="1">
    <citation type="journal article" date="2010" name="BMC Genomics">
        <title>Genome comparison of the epiphytic bacteria Erwinia billingiae and E. tasmaniensis with the pear pathogen E. pyrifoliae.</title>
        <authorList>
            <person name="Kube M."/>
            <person name="Migdoll A.M."/>
            <person name="Gehring I."/>
            <person name="Heitmann K."/>
            <person name="Mayer Y."/>
            <person name="Kuhl H."/>
            <person name="Knaust F."/>
            <person name="Geider K."/>
            <person name="Reinhardt R."/>
        </authorList>
    </citation>
    <scope>NUCLEOTIDE SEQUENCE [LARGE SCALE GENOMIC DNA]</scope>
    <source>
        <strain evidence="1 2">Eb661</strain>
    </source>
</reference>
<organism evidence="2">
    <name type="scientific">Erwinia billingiae (strain Eb661)</name>
    <dbReference type="NCBI Taxonomy" id="634500"/>
    <lineage>
        <taxon>Bacteria</taxon>
        <taxon>Pseudomonadati</taxon>
        <taxon>Pseudomonadota</taxon>
        <taxon>Gammaproteobacteria</taxon>
        <taxon>Enterobacterales</taxon>
        <taxon>Erwiniaceae</taxon>
        <taxon>Erwinia</taxon>
    </lineage>
</organism>
<dbReference type="HOGENOM" id="CLU_3289362_0_0_6"/>
<dbReference type="AlphaFoldDB" id="D8MT55"/>
<dbReference type="EMBL" id="FP236843">
    <property type="protein sequence ID" value="CAX60012.1"/>
    <property type="molecule type" value="Genomic_DNA"/>
</dbReference>
<protein>
    <submittedName>
        <fullName evidence="1">Uncharacterized protein</fullName>
    </submittedName>
</protein>
<evidence type="ECO:0000313" key="1">
    <source>
        <dbReference type="EMBL" id="CAX60012.1"/>
    </source>
</evidence>
<proteinExistence type="predicted"/>
<gene>
    <name evidence="1" type="ordered locus">EbC_24810</name>
</gene>
<dbReference type="KEGG" id="ebi:EbC_24810"/>
<name>D8MT55_ERWBE</name>
<keyword evidence="2" id="KW-1185">Reference proteome</keyword>
<evidence type="ECO:0000313" key="2">
    <source>
        <dbReference type="Proteomes" id="UP000008793"/>
    </source>
</evidence>
<sequence length="40" mass="4523">MRLSNRLALNNSFSPLQSHQANTFDVIAGCFLLNGWRINC</sequence>